<feature type="region of interest" description="Disordered" evidence="7">
    <location>
        <begin position="144"/>
        <end position="175"/>
    </location>
</feature>
<dbReference type="GO" id="GO:0043335">
    <property type="term" value="P:protein unfolding"/>
    <property type="evidence" value="ECO:0007669"/>
    <property type="project" value="InterPro"/>
</dbReference>
<dbReference type="SMART" id="SM00382">
    <property type="entry name" value="AAA"/>
    <property type="match status" value="2"/>
</dbReference>
<dbReference type="GO" id="GO:0006508">
    <property type="term" value="P:proteolysis"/>
    <property type="evidence" value="ECO:0007669"/>
    <property type="project" value="UniProtKB-KW"/>
</dbReference>
<keyword evidence="9" id="KW-0378">Hydrolase</keyword>
<dbReference type="SUPFAM" id="SSF52540">
    <property type="entry name" value="P-loop containing nucleoside triphosphate hydrolases"/>
    <property type="match status" value="2"/>
</dbReference>
<dbReference type="InterPro" id="IPR003959">
    <property type="entry name" value="ATPase_AAA_core"/>
</dbReference>
<keyword evidence="5" id="KW-0143">Chaperone</keyword>
<evidence type="ECO:0000256" key="6">
    <source>
        <dbReference type="PROSITE-ProRule" id="PRU01251"/>
    </source>
</evidence>
<accession>A0AAP2FWH0</accession>
<evidence type="ECO:0000313" key="9">
    <source>
        <dbReference type="EMBL" id="MBS7455909.1"/>
    </source>
</evidence>
<dbReference type="Proteomes" id="UP000675747">
    <property type="component" value="Unassembled WGS sequence"/>
</dbReference>
<dbReference type="InterPro" id="IPR050130">
    <property type="entry name" value="ClpA_ClpB"/>
</dbReference>
<organism evidence="9 10">
    <name type="scientific">Coralloluteibacterium stylophorae</name>
    <dbReference type="NCBI Taxonomy" id="1776034"/>
    <lineage>
        <taxon>Bacteria</taxon>
        <taxon>Pseudomonadati</taxon>
        <taxon>Pseudomonadota</taxon>
        <taxon>Gammaproteobacteria</taxon>
        <taxon>Lysobacterales</taxon>
        <taxon>Lysobacteraceae</taxon>
        <taxon>Coralloluteibacterium</taxon>
    </lineage>
</organism>
<dbReference type="Gene3D" id="1.10.1780.10">
    <property type="entry name" value="Clp, N-terminal domain"/>
    <property type="match status" value="1"/>
</dbReference>
<comment type="caution">
    <text evidence="9">The sequence shown here is derived from an EMBL/GenBank/DDBJ whole genome shotgun (WGS) entry which is preliminary data.</text>
</comment>
<dbReference type="RefSeq" id="WP_213173357.1">
    <property type="nucleotide sequence ID" value="NZ_JAGQFT020000001.1"/>
</dbReference>
<dbReference type="NCBIfam" id="TIGR02639">
    <property type="entry name" value="ClpA"/>
    <property type="match status" value="1"/>
</dbReference>
<dbReference type="InterPro" id="IPR013461">
    <property type="entry name" value="ClpA"/>
</dbReference>
<dbReference type="PANTHER" id="PTHR11638:SF111">
    <property type="entry name" value="ATP-DEPENDENT CLP PROTEASE ATP-BINDING SUBUNIT CLPA"/>
    <property type="match status" value="1"/>
</dbReference>
<dbReference type="CDD" id="cd19499">
    <property type="entry name" value="RecA-like_ClpB_Hsp104-like"/>
    <property type="match status" value="1"/>
</dbReference>
<evidence type="ECO:0000256" key="2">
    <source>
        <dbReference type="ARBA" id="ARBA00022737"/>
    </source>
</evidence>
<reference evidence="9 10" key="1">
    <citation type="journal article" date="2021" name="Microbiol. Resour. Announc.">
        <title>Draft Genome Sequence of Coralloluteibacterium stylophorae LMG 29479T.</title>
        <authorList>
            <person name="Karlyshev A.V."/>
            <person name="Kudryashova E.B."/>
            <person name="Ariskina E.V."/>
            <person name="Conroy A.P."/>
            <person name="Abidueva E.Y."/>
        </authorList>
    </citation>
    <scope>NUCLEOTIDE SEQUENCE [LARGE SCALE GENOMIC DNA]</scope>
    <source>
        <strain evidence="9 10">LMG 29479</strain>
    </source>
</reference>
<gene>
    <name evidence="9" type="primary">clpA</name>
    <name evidence="9" type="ORF">KB893_002020</name>
</gene>
<dbReference type="GO" id="GO:0005524">
    <property type="term" value="F:ATP binding"/>
    <property type="evidence" value="ECO:0007669"/>
    <property type="project" value="UniProtKB-KW"/>
</dbReference>
<evidence type="ECO:0000256" key="5">
    <source>
        <dbReference type="ARBA" id="ARBA00023186"/>
    </source>
</evidence>
<dbReference type="PROSITE" id="PS51903">
    <property type="entry name" value="CLP_R"/>
    <property type="match status" value="1"/>
</dbReference>
<dbReference type="InterPro" id="IPR041546">
    <property type="entry name" value="ClpA/ClpB_AAA_lid"/>
</dbReference>
<protein>
    <submittedName>
        <fullName evidence="9">ATP-dependent Clp protease ATP-binding subunit ClpA</fullName>
    </submittedName>
</protein>
<dbReference type="Pfam" id="PF02861">
    <property type="entry name" value="Clp_N"/>
    <property type="match status" value="1"/>
</dbReference>
<dbReference type="EMBL" id="JAGQFT020000001">
    <property type="protein sequence ID" value="MBS7455909.1"/>
    <property type="molecule type" value="Genomic_DNA"/>
</dbReference>
<evidence type="ECO:0000256" key="3">
    <source>
        <dbReference type="ARBA" id="ARBA00022741"/>
    </source>
</evidence>
<evidence type="ECO:0000313" key="10">
    <source>
        <dbReference type="Proteomes" id="UP000675747"/>
    </source>
</evidence>
<feature type="compositionally biased region" description="Basic and acidic residues" evidence="7">
    <location>
        <begin position="144"/>
        <end position="169"/>
    </location>
</feature>
<keyword evidence="9" id="KW-0645">Protease</keyword>
<sequence length="762" mass="83744">MFSKDLEFTIGQCYKQAREARHEFMTVEHLLLALIDNPSAAGVLRACGADTVRLASDLTQVIGDTVPVLSGDDDRDTQPTLGFQRVLQRAVYHVQSSGRKEVTGANVLVAIFGEKDSHAVYFLNQQDVTRLDAVNYLSHGVAKMEGESTRSDDSSQESGREGERGEEGKAANPLQEYATDLNAAAREGRIDPLIGRDEEVERTIQVLCRRRKNNPLYVGEAGVGKTALAEGLAKRIVEGDVPDVLRETVIYSLDLGALVAGTKYRGDFEKRLKGVLTQLKKEPNAVLFIDEIHTIIGAGSASGGTMDASNLIKPVLQNGELRCIGSTTFQEYRGIFEKDRALARRFQKIDVVEPSVADAFAILKGLKSKFEQHHSVEYAVDALKAAVDLSVKHIGDRLLPDKAIDVIDEAGARQRLMPEENRKALIDVPEIELIVAKMARIPTKQVSASDKDVLQSLERNLKMVIFGQDPAIETLASAIKMARSGLGNPDKPIGSFLFAGPTGVGKTEVTRQLAMQLGIEFVRFDMSEYMEPHSVSRLIGAPPGYVGFDQGGLLTEKIVKTPHCVLLLDEVEKAHPDIFNILLQVMDRGVLTDTNGREANFRNVILVLTTNAGAAQAARRTIGFTRQDHSTDAMETIRRSFTPEFRNRLDAIIQFKALGIDHILRVVDKFIIELEAQLGEKHVALTVSPDARTWLAENGFDEQMGARPMARVIQEKIKRPLADELLFGSLIGGGRVSVDVRDGELVVESFPEPERLLPATVE</sequence>
<evidence type="ECO:0000256" key="4">
    <source>
        <dbReference type="ARBA" id="ARBA00022840"/>
    </source>
</evidence>
<dbReference type="Pfam" id="PF17871">
    <property type="entry name" value="AAA_lid_9"/>
    <property type="match status" value="1"/>
</dbReference>
<dbReference type="Gene3D" id="1.10.8.60">
    <property type="match status" value="2"/>
</dbReference>
<dbReference type="PROSITE" id="PS00870">
    <property type="entry name" value="CLPAB_1"/>
    <property type="match status" value="1"/>
</dbReference>
<dbReference type="PANTHER" id="PTHR11638">
    <property type="entry name" value="ATP-DEPENDENT CLP PROTEASE"/>
    <property type="match status" value="1"/>
</dbReference>
<feature type="domain" description="Clp R" evidence="8">
    <location>
        <begin position="1"/>
        <end position="147"/>
    </location>
</feature>
<dbReference type="GO" id="GO:0005737">
    <property type="term" value="C:cytoplasm"/>
    <property type="evidence" value="ECO:0007669"/>
    <property type="project" value="TreeGrafter"/>
</dbReference>
<dbReference type="AlphaFoldDB" id="A0AAP2FWH0"/>
<dbReference type="Pfam" id="PF10431">
    <property type="entry name" value="ClpB_D2-small"/>
    <property type="match status" value="1"/>
</dbReference>
<dbReference type="GO" id="GO:0034605">
    <property type="term" value="P:cellular response to heat"/>
    <property type="evidence" value="ECO:0007669"/>
    <property type="project" value="TreeGrafter"/>
</dbReference>
<dbReference type="CDD" id="cd00009">
    <property type="entry name" value="AAA"/>
    <property type="match status" value="1"/>
</dbReference>
<comment type="similarity">
    <text evidence="1">Belongs to the ClpA/ClpB family.</text>
</comment>
<dbReference type="InterPro" id="IPR003593">
    <property type="entry name" value="AAA+_ATPase"/>
</dbReference>
<dbReference type="FunFam" id="3.40.50.300:FF:000025">
    <property type="entry name" value="ATP-dependent Clp protease subunit"/>
    <property type="match status" value="1"/>
</dbReference>
<dbReference type="SMART" id="SM01086">
    <property type="entry name" value="ClpB_D2-small"/>
    <property type="match status" value="1"/>
</dbReference>
<dbReference type="PRINTS" id="PR00300">
    <property type="entry name" value="CLPPROTEASEA"/>
</dbReference>
<dbReference type="InterPro" id="IPR036628">
    <property type="entry name" value="Clp_N_dom_sf"/>
</dbReference>
<dbReference type="GO" id="GO:0016887">
    <property type="term" value="F:ATP hydrolysis activity"/>
    <property type="evidence" value="ECO:0007669"/>
    <property type="project" value="InterPro"/>
</dbReference>
<proteinExistence type="inferred from homology"/>
<keyword evidence="3" id="KW-0547">Nucleotide-binding</keyword>
<dbReference type="GO" id="GO:0008233">
    <property type="term" value="F:peptidase activity"/>
    <property type="evidence" value="ECO:0007669"/>
    <property type="project" value="UniProtKB-KW"/>
</dbReference>
<dbReference type="InterPro" id="IPR018368">
    <property type="entry name" value="ClpA/B_CS1"/>
</dbReference>
<evidence type="ECO:0000256" key="1">
    <source>
        <dbReference type="ARBA" id="ARBA00008675"/>
    </source>
</evidence>
<evidence type="ECO:0000259" key="8">
    <source>
        <dbReference type="PROSITE" id="PS51903"/>
    </source>
</evidence>
<dbReference type="Pfam" id="PF07724">
    <property type="entry name" value="AAA_2"/>
    <property type="match status" value="1"/>
</dbReference>
<dbReference type="SUPFAM" id="SSF81923">
    <property type="entry name" value="Double Clp-N motif"/>
    <property type="match status" value="1"/>
</dbReference>
<keyword evidence="10" id="KW-1185">Reference proteome</keyword>
<dbReference type="InterPro" id="IPR001270">
    <property type="entry name" value="ClpA/B"/>
</dbReference>
<name>A0AAP2FWH0_9GAMM</name>
<dbReference type="Gene3D" id="3.40.50.300">
    <property type="entry name" value="P-loop containing nucleotide triphosphate hydrolases"/>
    <property type="match status" value="2"/>
</dbReference>
<keyword evidence="4 9" id="KW-0067">ATP-binding</keyword>
<dbReference type="Pfam" id="PF00004">
    <property type="entry name" value="AAA"/>
    <property type="match status" value="1"/>
</dbReference>
<evidence type="ECO:0000256" key="7">
    <source>
        <dbReference type="SAM" id="MobiDB-lite"/>
    </source>
</evidence>
<dbReference type="InterPro" id="IPR019489">
    <property type="entry name" value="Clp_ATPase_C"/>
</dbReference>
<dbReference type="InterPro" id="IPR004176">
    <property type="entry name" value="Clp_R_N"/>
</dbReference>
<keyword evidence="2 6" id="KW-0677">Repeat</keyword>
<dbReference type="InterPro" id="IPR027417">
    <property type="entry name" value="P-loop_NTPase"/>
</dbReference>